<dbReference type="AlphaFoldDB" id="A0A1V0BAH1"/>
<evidence type="ECO:0008006" key="4">
    <source>
        <dbReference type="Google" id="ProtNLM"/>
    </source>
</evidence>
<organism evidence="2 3">
    <name type="scientific">Halopseudomonas phragmitis</name>
    <dbReference type="NCBI Taxonomy" id="1931241"/>
    <lineage>
        <taxon>Bacteria</taxon>
        <taxon>Pseudomonadati</taxon>
        <taxon>Pseudomonadota</taxon>
        <taxon>Gammaproteobacteria</taxon>
        <taxon>Pseudomonadales</taxon>
        <taxon>Pseudomonadaceae</taxon>
        <taxon>Halopseudomonas</taxon>
    </lineage>
</organism>
<protein>
    <recommendedName>
        <fullName evidence="4">Nickel/cobalt transporter regulator</fullName>
    </recommendedName>
</protein>
<keyword evidence="3" id="KW-1185">Reference proteome</keyword>
<dbReference type="Gene3D" id="3.10.450.160">
    <property type="entry name" value="inner membrane protein cigr"/>
    <property type="match status" value="1"/>
</dbReference>
<dbReference type="NCBIfam" id="NF040487">
    <property type="entry name" value="T3SS_CigR_fam"/>
    <property type="match status" value="1"/>
</dbReference>
<evidence type="ECO:0000313" key="3">
    <source>
        <dbReference type="Proteomes" id="UP000243488"/>
    </source>
</evidence>
<keyword evidence="1" id="KW-0732">Signal</keyword>
<feature type="signal peptide" evidence="1">
    <location>
        <begin position="1"/>
        <end position="21"/>
    </location>
</feature>
<dbReference type="Proteomes" id="UP000243488">
    <property type="component" value="Chromosome"/>
</dbReference>
<evidence type="ECO:0000313" key="2">
    <source>
        <dbReference type="EMBL" id="AQZ96794.1"/>
    </source>
</evidence>
<dbReference type="EMBL" id="CP020100">
    <property type="protein sequence ID" value="AQZ96794.1"/>
    <property type="molecule type" value="Genomic_DNA"/>
</dbReference>
<reference evidence="2 3" key="1">
    <citation type="submission" date="2017-03" db="EMBL/GenBank/DDBJ databases">
        <title>Complete genome sequence of the novel DNRA strain Pseudomonas sp. S-6-2 isolated from Chinese polluted river sediment. Journal of Biotechnology.</title>
        <authorList>
            <person name="Li J."/>
            <person name="Xiang F."/>
            <person name="Wang L."/>
            <person name="Xi L."/>
            <person name="Liu J."/>
        </authorList>
    </citation>
    <scope>NUCLEOTIDE SEQUENCE [LARGE SCALE GENOMIC DNA]</scope>
    <source>
        <strain evidence="2 3">S-6-2</strain>
    </source>
</reference>
<feature type="chain" id="PRO_5012391901" description="Nickel/cobalt transporter regulator" evidence="1">
    <location>
        <begin position="22"/>
        <end position="133"/>
    </location>
</feature>
<accession>A0A1V0BAH1</accession>
<name>A0A1V0BAH1_9GAMM</name>
<proteinExistence type="predicted"/>
<evidence type="ECO:0000256" key="1">
    <source>
        <dbReference type="SAM" id="SignalP"/>
    </source>
</evidence>
<dbReference type="KEGG" id="ppha:BVH74_10845"/>
<dbReference type="STRING" id="1931241.BVH74_10845"/>
<gene>
    <name evidence="2" type="ORF">BVH74_10845</name>
</gene>
<sequence>MTARHCTLFLALSLCAGSVLAQPPHARGQAGHHQYQTTHNHSSSRVVIEEAVIRTILRDNHMYVGQVDSLPPGIRKNLARGKPLPPGIAKQLDSRLVAQLPHYPGYDWRRVGRDLVLIAVTTAVVEAILDNVF</sequence>